<dbReference type="GO" id="GO:0003735">
    <property type="term" value="F:structural constituent of ribosome"/>
    <property type="evidence" value="ECO:0007669"/>
    <property type="project" value="InterPro"/>
</dbReference>
<protein>
    <recommendedName>
        <fullName evidence="6">Large ribosomal subunit protein uL23</fullName>
    </recommendedName>
</protein>
<dbReference type="GO" id="GO:0005840">
    <property type="term" value="C:ribosome"/>
    <property type="evidence" value="ECO:0007669"/>
    <property type="project" value="UniProtKB-KW"/>
</dbReference>
<dbReference type="Pfam" id="PF00276">
    <property type="entry name" value="Ribosomal_L23"/>
    <property type="match status" value="1"/>
</dbReference>
<evidence type="ECO:0000313" key="8">
    <source>
        <dbReference type="Proteomes" id="UP000184295"/>
    </source>
</evidence>
<evidence type="ECO:0000256" key="1">
    <source>
        <dbReference type="ARBA" id="ARBA00006700"/>
    </source>
</evidence>
<dbReference type="InterPro" id="IPR012677">
    <property type="entry name" value="Nucleotide-bd_a/b_plait_sf"/>
</dbReference>
<comment type="subunit">
    <text evidence="6">Part of the 50S ribosomal subunit. Contacts protein L29, and trigger factor when it is bound to the ribosome.</text>
</comment>
<evidence type="ECO:0000256" key="2">
    <source>
        <dbReference type="ARBA" id="ARBA00022730"/>
    </source>
</evidence>
<evidence type="ECO:0000313" key="7">
    <source>
        <dbReference type="EMBL" id="SHE35099.1"/>
    </source>
</evidence>
<dbReference type="FunFam" id="3.30.70.330:FF:000001">
    <property type="entry name" value="50S ribosomal protein L23"/>
    <property type="match status" value="1"/>
</dbReference>
<dbReference type="PANTHER" id="PTHR11620">
    <property type="entry name" value="60S RIBOSOMAL PROTEIN L23A"/>
    <property type="match status" value="1"/>
</dbReference>
<keyword evidence="4 6" id="KW-0689">Ribosomal protein</keyword>
<dbReference type="Gene3D" id="3.30.70.330">
    <property type="match status" value="1"/>
</dbReference>
<keyword evidence="5 6" id="KW-0687">Ribonucleoprotein</keyword>
<comment type="similarity">
    <text evidence="1 6">Belongs to the universal ribosomal protein uL23 family.</text>
</comment>
<evidence type="ECO:0000256" key="5">
    <source>
        <dbReference type="ARBA" id="ARBA00023274"/>
    </source>
</evidence>
<keyword evidence="2 6" id="KW-0699">rRNA-binding</keyword>
<dbReference type="OrthoDB" id="9793353at2"/>
<keyword evidence="3 6" id="KW-0694">RNA-binding</keyword>
<dbReference type="SUPFAM" id="SSF54189">
    <property type="entry name" value="Ribosomal proteins S24e, L23 and L15e"/>
    <property type="match status" value="1"/>
</dbReference>
<dbReference type="HAMAP" id="MF_01369_B">
    <property type="entry name" value="Ribosomal_uL23_B"/>
    <property type="match status" value="1"/>
</dbReference>
<reference evidence="8" key="1">
    <citation type="submission" date="2016-11" db="EMBL/GenBank/DDBJ databases">
        <authorList>
            <person name="Varghese N."/>
            <person name="Submissions S."/>
        </authorList>
    </citation>
    <scope>NUCLEOTIDE SEQUENCE [LARGE SCALE GENOMIC DNA]</scope>
    <source>
        <strain evidence="8">DSM 19514</strain>
    </source>
</reference>
<dbReference type="InterPro" id="IPR012678">
    <property type="entry name" value="Ribosomal_uL23/eL15/eS24_sf"/>
</dbReference>
<dbReference type="STRING" id="1121881.SAMN02745225_00362"/>
<accession>A0A1M4SSC6</accession>
<evidence type="ECO:0000256" key="4">
    <source>
        <dbReference type="ARBA" id="ARBA00022980"/>
    </source>
</evidence>
<organism evidence="7 8">
    <name type="scientific">Ferrithrix thermotolerans DSM 19514</name>
    <dbReference type="NCBI Taxonomy" id="1121881"/>
    <lineage>
        <taxon>Bacteria</taxon>
        <taxon>Bacillati</taxon>
        <taxon>Actinomycetota</taxon>
        <taxon>Acidimicrobiia</taxon>
        <taxon>Acidimicrobiales</taxon>
        <taxon>Acidimicrobiaceae</taxon>
        <taxon>Ferrithrix</taxon>
    </lineage>
</organism>
<comment type="function">
    <text evidence="6">One of the early assembly proteins it binds 23S rRNA. One of the proteins that surrounds the polypeptide exit tunnel on the outside of the ribosome. Forms the main docking site for trigger factor binding to the ribosome.</text>
</comment>
<name>A0A1M4SSC6_9ACTN</name>
<proteinExistence type="inferred from homology"/>
<dbReference type="GO" id="GO:0019843">
    <property type="term" value="F:rRNA binding"/>
    <property type="evidence" value="ECO:0007669"/>
    <property type="project" value="UniProtKB-UniRule"/>
</dbReference>
<dbReference type="GO" id="GO:0006412">
    <property type="term" value="P:translation"/>
    <property type="evidence" value="ECO:0007669"/>
    <property type="project" value="UniProtKB-UniRule"/>
</dbReference>
<gene>
    <name evidence="6" type="primary">rplW</name>
    <name evidence="7" type="ORF">SAMN02745225_00362</name>
</gene>
<dbReference type="AlphaFoldDB" id="A0A1M4SSC6"/>
<dbReference type="InterPro" id="IPR013025">
    <property type="entry name" value="Ribosomal_uL23-like"/>
</dbReference>
<dbReference type="NCBIfam" id="NF004363">
    <property type="entry name" value="PRK05738.2-4"/>
    <property type="match status" value="1"/>
</dbReference>
<dbReference type="EMBL" id="FQUL01000003">
    <property type="protein sequence ID" value="SHE35099.1"/>
    <property type="molecule type" value="Genomic_DNA"/>
</dbReference>
<keyword evidence="8" id="KW-1185">Reference proteome</keyword>
<dbReference type="RefSeq" id="WP_072788131.1">
    <property type="nucleotide sequence ID" value="NZ_FQUL01000003.1"/>
</dbReference>
<evidence type="ECO:0000256" key="6">
    <source>
        <dbReference type="HAMAP-Rule" id="MF_01369"/>
    </source>
</evidence>
<evidence type="ECO:0000256" key="3">
    <source>
        <dbReference type="ARBA" id="ARBA00022884"/>
    </source>
</evidence>
<sequence length="98" mass="11184">MAGFDPYAIVKRPVVSEKSYKLMDEGVYCFEVDGRATKVDVRYAVEKLFDVKVLAVNTLNRKGKRKRNRKNGTWVNGSTKKHAMVRLAEGDSIDLFEK</sequence>
<dbReference type="Proteomes" id="UP000184295">
    <property type="component" value="Unassembled WGS sequence"/>
</dbReference>
<dbReference type="GO" id="GO:1990904">
    <property type="term" value="C:ribonucleoprotein complex"/>
    <property type="evidence" value="ECO:0007669"/>
    <property type="project" value="UniProtKB-KW"/>
</dbReference>